<organism evidence="3 4">
    <name type="scientific">Huiozyma naganishii (strain ATCC MYA-139 / BCRC 22969 / CBS 8797 / KCTC 17520 / NBRC 10181 / NCYC 3082 / Yp74L-3)</name>
    <name type="common">Yeast</name>
    <name type="synonym">Kazachstania naganishii</name>
    <dbReference type="NCBI Taxonomy" id="1071383"/>
    <lineage>
        <taxon>Eukaryota</taxon>
        <taxon>Fungi</taxon>
        <taxon>Dikarya</taxon>
        <taxon>Ascomycota</taxon>
        <taxon>Saccharomycotina</taxon>
        <taxon>Saccharomycetes</taxon>
        <taxon>Saccharomycetales</taxon>
        <taxon>Saccharomycetaceae</taxon>
        <taxon>Huiozyma</taxon>
    </lineage>
</organism>
<gene>
    <name evidence="3" type="primary">KNAG0A04050</name>
    <name evidence="3" type="ordered locus">KNAG_0A04050</name>
</gene>
<dbReference type="EMBL" id="HE978314">
    <property type="protein sequence ID" value="CCK68084.1"/>
    <property type="molecule type" value="Genomic_DNA"/>
</dbReference>
<feature type="region of interest" description="Disordered" evidence="1">
    <location>
        <begin position="665"/>
        <end position="776"/>
    </location>
</feature>
<feature type="compositionally biased region" description="Polar residues" evidence="1">
    <location>
        <begin position="681"/>
        <end position="694"/>
    </location>
</feature>
<feature type="compositionally biased region" description="Polar residues" evidence="1">
    <location>
        <begin position="713"/>
        <end position="725"/>
    </location>
</feature>
<dbReference type="RefSeq" id="XP_022462330.1">
    <property type="nucleotide sequence ID" value="XM_022608374.1"/>
</dbReference>
<name>J7S2C3_HUIN7</name>
<dbReference type="InterPro" id="IPR013752">
    <property type="entry name" value="KPA_reductase"/>
</dbReference>
<feature type="compositionally biased region" description="Polar residues" evidence="1">
    <location>
        <begin position="500"/>
        <end position="534"/>
    </location>
</feature>
<dbReference type="PANTHER" id="PTHR21708">
    <property type="entry name" value="PROBABLE 2-DEHYDROPANTOATE 2-REDUCTASE"/>
    <property type="match status" value="1"/>
</dbReference>
<evidence type="ECO:0000256" key="1">
    <source>
        <dbReference type="SAM" id="MobiDB-lite"/>
    </source>
</evidence>
<evidence type="ECO:0000313" key="4">
    <source>
        <dbReference type="Proteomes" id="UP000006310"/>
    </source>
</evidence>
<feature type="region of interest" description="Disordered" evidence="1">
    <location>
        <begin position="586"/>
        <end position="616"/>
    </location>
</feature>
<feature type="region of interest" description="Disordered" evidence="1">
    <location>
        <begin position="437"/>
        <end position="476"/>
    </location>
</feature>
<feature type="domain" description="Ketopantoate reductase C-terminal" evidence="2">
    <location>
        <begin position="218"/>
        <end position="344"/>
    </location>
</feature>
<feature type="region of interest" description="Disordered" evidence="1">
    <location>
        <begin position="499"/>
        <end position="534"/>
    </location>
</feature>
<dbReference type="Gene3D" id="1.10.1040.10">
    <property type="entry name" value="N-(1-d-carboxylethyl)-l-norvaline Dehydrogenase, domain 2"/>
    <property type="match status" value="1"/>
</dbReference>
<feature type="compositionally biased region" description="Basic and acidic residues" evidence="1">
    <location>
        <begin position="463"/>
        <end position="476"/>
    </location>
</feature>
<sequence length="776" mass="86637">MTSPPDINKVLIVGNNPNVQLYTSRFQENKDIELYHVSNLKSNVFKMDTFAYGTAQYEIDNHFTSISNLVEALQELTGSPHALQLDLIILSASSLRELSTLPTELGQLIGSNTNILIESTGFLSLEQFIESDKVFASETFNGNVFSILTTYDVRELGPNNYQQYGNSSESQTIFIGQNSKTTNYPDDIASSMNVLETIFRSVFVNDKVSSCNHSPVAFLSEQWSMAIPKMCLDPLLILFEEKEVSKFPQQVLAKPLLSGLITEVLTIAKTMNIRLKPKMENEDHILEAWKSNNSGNNIPGLLYHFIEEGPSLDLDLLLLQPILLADDCDIKTPYLEFLYTVMMQYDKINRRESDWFVRSEMYSALKEKHGLLKDEKDILERNYLSLQTQNEDLRQKLMSRITDLERENDQLRRSNFNNQQQDVIDDLMRQLRDAKLNQTQMRDNSRAEDTAPLNIGPTSSNEVFHDSTDADVSFEERERQIKKKEQELLERELEIKKATRQQQMPAYTQMPSRQQSQSVPYFPNSNPLTVSPPQNNASVFPPAVAAKQYVPPNAGYQNKSNHSSPNLPVSSSNFVDPITAGLSPPLDSSEFGAASHKQSYASHHIKPTSRKNRQSHLPRIGHASSIAFNAMGNQNGNMGAGKRVSSLPTAYESNRQQRQTTMMDFPQPTTFANPDAGVGFQATSPDSSRNNSGTPNPPIQFGHAPAPAGDNGPVTNTPQQQSGSATPIAISHEFGSAPPAPSEPAAPISTDIEAPEPTEKPKKKKFSLFGKKDKKK</sequence>
<dbReference type="GeneID" id="34523719"/>
<dbReference type="OrthoDB" id="4065796at2759"/>
<dbReference type="eggNOG" id="ENOG502QT3Z">
    <property type="taxonomic scope" value="Eukaryota"/>
</dbReference>
<protein>
    <recommendedName>
        <fullName evidence="2">Ketopantoate reductase C-terminal domain-containing protein</fullName>
    </recommendedName>
</protein>
<dbReference type="InterPro" id="IPR013328">
    <property type="entry name" value="6PGD_dom2"/>
</dbReference>
<keyword evidence="4" id="KW-1185">Reference proteome</keyword>
<dbReference type="AlphaFoldDB" id="J7S2C3"/>
<proteinExistence type="predicted"/>
<dbReference type="KEGG" id="kng:KNAG_0A04050"/>
<dbReference type="InterPro" id="IPR051402">
    <property type="entry name" value="KPR-Related"/>
</dbReference>
<feature type="compositionally biased region" description="Basic residues" evidence="1">
    <location>
        <begin position="603"/>
        <end position="616"/>
    </location>
</feature>
<dbReference type="HOGENOM" id="CLU_010717_0_0_1"/>
<dbReference type="PANTHER" id="PTHR21708:SF25">
    <property type="entry name" value="PROTEIN PAM1-RELATED"/>
    <property type="match status" value="1"/>
</dbReference>
<accession>J7S2C3</accession>
<dbReference type="Proteomes" id="UP000006310">
    <property type="component" value="Chromosome 1"/>
</dbReference>
<feature type="compositionally biased region" description="Basic residues" evidence="1">
    <location>
        <begin position="761"/>
        <end position="776"/>
    </location>
</feature>
<evidence type="ECO:0000259" key="2">
    <source>
        <dbReference type="Pfam" id="PF08546"/>
    </source>
</evidence>
<reference evidence="4" key="2">
    <citation type="submission" date="2012-08" db="EMBL/GenBank/DDBJ databases">
        <title>Genome sequence of Kazachstania naganishii.</title>
        <authorList>
            <person name="Gordon J.L."/>
            <person name="Armisen D."/>
            <person name="Proux-Wera E."/>
            <person name="OhEigeartaigh S.S."/>
            <person name="Byrne K.P."/>
            <person name="Wolfe K.H."/>
        </authorList>
    </citation>
    <scope>NUCLEOTIDE SEQUENCE [LARGE SCALE GENOMIC DNA]</scope>
    <source>
        <strain evidence="4">ATCC MYA-139 / BCRC 22969 / CBS 8797 / CCRC 22969 / KCTC 17520 / NBRC 10181 / NCYC 3082</strain>
    </source>
</reference>
<dbReference type="Pfam" id="PF08546">
    <property type="entry name" value="ApbA_C"/>
    <property type="match status" value="1"/>
</dbReference>
<dbReference type="STRING" id="1071383.J7S2C3"/>
<dbReference type="GO" id="GO:0005737">
    <property type="term" value="C:cytoplasm"/>
    <property type="evidence" value="ECO:0007669"/>
    <property type="project" value="TreeGrafter"/>
</dbReference>
<reference evidence="3 4" key="1">
    <citation type="journal article" date="2011" name="Proc. Natl. Acad. Sci. U.S.A.">
        <title>Evolutionary erosion of yeast sex chromosomes by mating-type switching accidents.</title>
        <authorList>
            <person name="Gordon J.L."/>
            <person name="Armisen D."/>
            <person name="Proux-Wera E."/>
            <person name="Oheigeartaigh S.S."/>
            <person name="Byrne K.P."/>
            <person name="Wolfe K.H."/>
        </authorList>
    </citation>
    <scope>NUCLEOTIDE SEQUENCE [LARGE SCALE GENOMIC DNA]</scope>
    <source>
        <strain evidence="4">ATCC MYA-139 / BCRC 22969 / CBS 8797 / CCRC 22969 / KCTC 17520 / NBRC 10181 / NCYC 3082</strain>
    </source>
</reference>
<evidence type="ECO:0000313" key="3">
    <source>
        <dbReference type="EMBL" id="CCK68084.1"/>
    </source>
</evidence>